<evidence type="ECO:0000259" key="1">
    <source>
        <dbReference type="PROSITE" id="PS50995"/>
    </source>
</evidence>
<dbReference type="PROSITE" id="PS50995">
    <property type="entry name" value="HTH_MARR_2"/>
    <property type="match status" value="1"/>
</dbReference>
<name>A0A919T0Z6_9ACTN</name>
<dbReference type="SUPFAM" id="SSF46785">
    <property type="entry name" value="Winged helix' DNA-binding domain"/>
    <property type="match status" value="1"/>
</dbReference>
<evidence type="ECO:0000313" key="2">
    <source>
        <dbReference type="EMBL" id="GIM80991.1"/>
    </source>
</evidence>
<protein>
    <recommendedName>
        <fullName evidence="1">HTH marR-type domain-containing protein</fullName>
    </recommendedName>
</protein>
<organism evidence="2 3">
    <name type="scientific">Winogradskya consettensis</name>
    <dbReference type="NCBI Taxonomy" id="113560"/>
    <lineage>
        <taxon>Bacteria</taxon>
        <taxon>Bacillati</taxon>
        <taxon>Actinomycetota</taxon>
        <taxon>Actinomycetes</taxon>
        <taxon>Micromonosporales</taxon>
        <taxon>Micromonosporaceae</taxon>
        <taxon>Winogradskya</taxon>
    </lineage>
</organism>
<feature type="domain" description="HTH marR-type" evidence="1">
    <location>
        <begin position="1"/>
        <end position="78"/>
    </location>
</feature>
<gene>
    <name evidence="2" type="ORF">Aco04nite_74270</name>
</gene>
<dbReference type="PANTHER" id="PTHR33164:SF43">
    <property type="entry name" value="HTH-TYPE TRANSCRIPTIONAL REPRESSOR YETL"/>
    <property type="match status" value="1"/>
</dbReference>
<dbReference type="InterPro" id="IPR039422">
    <property type="entry name" value="MarR/SlyA-like"/>
</dbReference>
<dbReference type="AlphaFoldDB" id="A0A919T0Z6"/>
<dbReference type="Proteomes" id="UP000680865">
    <property type="component" value="Unassembled WGS sequence"/>
</dbReference>
<dbReference type="GO" id="GO:0003700">
    <property type="term" value="F:DNA-binding transcription factor activity"/>
    <property type="evidence" value="ECO:0007669"/>
    <property type="project" value="InterPro"/>
</dbReference>
<sequence length="84" mass="9157">MDRPRAGRLTTELLAEGLVTRGAAPEDSRYALVGLTTQGRELVAAINENRRRAVAAALTGFAADESRTLATLLHRFVDAWPRKP</sequence>
<dbReference type="InterPro" id="IPR000835">
    <property type="entry name" value="HTH_MarR-typ"/>
</dbReference>
<dbReference type="EMBL" id="BOQP01000045">
    <property type="protein sequence ID" value="GIM80991.1"/>
    <property type="molecule type" value="Genomic_DNA"/>
</dbReference>
<dbReference type="PANTHER" id="PTHR33164">
    <property type="entry name" value="TRANSCRIPTIONAL REGULATOR, MARR FAMILY"/>
    <property type="match status" value="1"/>
</dbReference>
<dbReference type="Gene3D" id="1.10.10.10">
    <property type="entry name" value="Winged helix-like DNA-binding domain superfamily/Winged helix DNA-binding domain"/>
    <property type="match status" value="1"/>
</dbReference>
<dbReference type="InterPro" id="IPR036390">
    <property type="entry name" value="WH_DNA-bd_sf"/>
</dbReference>
<comment type="caution">
    <text evidence="2">The sequence shown here is derived from an EMBL/GenBank/DDBJ whole genome shotgun (WGS) entry which is preliminary data.</text>
</comment>
<dbReference type="GO" id="GO:0006950">
    <property type="term" value="P:response to stress"/>
    <property type="evidence" value="ECO:0007669"/>
    <property type="project" value="TreeGrafter"/>
</dbReference>
<proteinExistence type="predicted"/>
<keyword evidence="3" id="KW-1185">Reference proteome</keyword>
<accession>A0A919T0Z6</accession>
<dbReference type="PRINTS" id="PR00598">
    <property type="entry name" value="HTHMARR"/>
</dbReference>
<dbReference type="InterPro" id="IPR036388">
    <property type="entry name" value="WH-like_DNA-bd_sf"/>
</dbReference>
<reference evidence="2" key="1">
    <citation type="submission" date="2021-03" db="EMBL/GenBank/DDBJ databases">
        <title>Whole genome shotgun sequence of Actinoplanes consettensis NBRC 14913.</title>
        <authorList>
            <person name="Komaki H."/>
            <person name="Tamura T."/>
        </authorList>
    </citation>
    <scope>NUCLEOTIDE SEQUENCE</scope>
    <source>
        <strain evidence="2">NBRC 14913</strain>
    </source>
</reference>
<evidence type="ECO:0000313" key="3">
    <source>
        <dbReference type="Proteomes" id="UP000680865"/>
    </source>
</evidence>